<evidence type="ECO:0000313" key="3">
    <source>
        <dbReference type="Proteomes" id="UP000765509"/>
    </source>
</evidence>
<dbReference type="EMBL" id="AVOT02066503">
    <property type="protein sequence ID" value="MBW0558298.1"/>
    <property type="molecule type" value="Genomic_DNA"/>
</dbReference>
<evidence type="ECO:0000256" key="1">
    <source>
        <dbReference type="SAM" id="MobiDB-lite"/>
    </source>
</evidence>
<comment type="caution">
    <text evidence="2">The sequence shown here is derived from an EMBL/GenBank/DDBJ whole genome shotgun (WGS) entry which is preliminary data.</text>
</comment>
<dbReference type="AlphaFoldDB" id="A0A9Q3JA01"/>
<sequence>MGFKCHSKFSFSSCNHTDLFPLRIEQNQPNPPQQDSSIPSLPCAQTPGPSGTQWLDDLFHGNKPKFSLISTLDSSELTFPPFVEPSQPNEPLIPSPSPSSKPHEDIPAHEPEPEVVLMQSTEKPFGNSPL</sequence>
<organism evidence="2 3">
    <name type="scientific">Austropuccinia psidii MF-1</name>
    <dbReference type="NCBI Taxonomy" id="1389203"/>
    <lineage>
        <taxon>Eukaryota</taxon>
        <taxon>Fungi</taxon>
        <taxon>Dikarya</taxon>
        <taxon>Basidiomycota</taxon>
        <taxon>Pucciniomycotina</taxon>
        <taxon>Pucciniomycetes</taxon>
        <taxon>Pucciniales</taxon>
        <taxon>Sphaerophragmiaceae</taxon>
        <taxon>Austropuccinia</taxon>
    </lineage>
</organism>
<feature type="region of interest" description="Disordered" evidence="1">
    <location>
        <begin position="77"/>
        <end position="130"/>
    </location>
</feature>
<evidence type="ECO:0000313" key="2">
    <source>
        <dbReference type="EMBL" id="MBW0558298.1"/>
    </source>
</evidence>
<name>A0A9Q3JA01_9BASI</name>
<feature type="region of interest" description="Disordered" evidence="1">
    <location>
        <begin position="23"/>
        <end position="57"/>
    </location>
</feature>
<keyword evidence="3" id="KW-1185">Reference proteome</keyword>
<reference evidence="2" key="1">
    <citation type="submission" date="2021-03" db="EMBL/GenBank/DDBJ databases">
        <title>Draft genome sequence of rust myrtle Austropuccinia psidii MF-1, a brazilian biotype.</title>
        <authorList>
            <person name="Quecine M.C."/>
            <person name="Pachon D.M.R."/>
            <person name="Bonatelli M.L."/>
            <person name="Correr F.H."/>
            <person name="Franceschini L.M."/>
            <person name="Leite T.F."/>
            <person name="Margarido G.R.A."/>
            <person name="Almeida C.A."/>
            <person name="Ferrarezi J.A."/>
            <person name="Labate C.A."/>
        </authorList>
    </citation>
    <scope>NUCLEOTIDE SEQUENCE</scope>
    <source>
        <strain evidence="2">MF-1</strain>
    </source>
</reference>
<protein>
    <submittedName>
        <fullName evidence="2">Uncharacterized protein</fullName>
    </submittedName>
</protein>
<accession>A0A9Q3JA01</accession>
<dbReference type="Proteomes" id="UP000765509">
    <property type="component" value="Unassembled WGS sequence"/>
</dbReference>
<feature type="compositionally biased region" description="Basic and acidic residues" evidence="1">
    <location>
        <begin position="101"/>
        <end position="112"/>
    </location>
</feature>
<gene>
    <name evidence="2" type="ORF">O181_098013</name>
</gene>
<proteinExistence type="predicted"/>